<comment type="subcellular location">
    <subcellularLocation>
        <location evidence="1">Cell inner membrane</location>
        <topology evidence="1">Multi-pass membrane protein</topology>
    </subcellularLocation>
</comment>
<dbReference type="Proteomes" id="UP000035481">
    <property type="component" value="Unassembled WGS sequence"/>
</dbReference>
<evidence type="ECO:0000256" key="8">
    <source>
        <dbReference type="ARBA" id="ARBA00022777"/>
    </source>
</evidence>
<keyword evidence="14" id="KW-0175">Coiled coil</keyword>
<dbReference type="SUPFAM" id="SSF52540">
    <property type="entry name" value="P-loop containing nucleoside triphosphate hydrolases"/>
    <property type="match status" value="1"/>
</dbReference>
<reference evidence="19 20" key="1">
    <citation type="journal article" date="2015" name="Antonie Van Leeuwenhoek">
        <title>A phylogenomic and molecular marker based taxonomic framework for the order Xanthomonadales: proposal to transfer the families Algiphilaceae and Solimonadaceae to the order Nevskiales ord. nov. and to create a new family within the order Xanthomonadales, the family Rhodanobacteraceae fam. nov., containing the genus Rhodanobacter and its closest relatives.</title>
        <authorList>
            <person name="Naushad S."/>
            <person name="Adeolu M."/>
            <person name="Wong S."/>
            <person name="Sohail M."/>
            <person name="Schellhorn H.E."/>
            <person name="Gupta R.S."/>
        </authorList>
    </citation>
    <scope>NUCLEOTIDE SEQUENCE [LARGE SCALE GENOMIC DNA]</scope>
    <source>
        <strain evidence="19 20">DSM 16301</strain>
    </source>
</reference>
<evidence type="ECO:0000256" key="3">
    <source>
        <dbReference type="ARBA" id="ARBA00022475"/>
    </source>
</evidence>
<feature type="coiled-coil region" evidence="14">
    <location>
        <begin position="270"/>
        <end position="304"/>
    </location>
</feature>
<evidence type="ECO:0000259" key="18">
    <source>
        <dbReference type="Pfam" id="PF13807"/>
    </source>
</evidence>
<comment type="similarity">
    <text evidence="2">Belongs to the etk/wzc family.</text>
</comment>
<comment type="caution">
    <text evidence="19">The sequence shown here is derived from an EMBL/GenBank/DDBJ whole genome shotgun (WGS) entry which is preliminary data.</text>
</comment>
<dbReference type="PANTHER" id="PTHR32309:SF32">
    <property type="entry name" value="TYROSINE-PROTEIN KINASE ETK-RELATED"/>
    <property type="match status" value="1"/>
</dbReference>
<dbReference type="Pfam" id="PF23607">
    <property type="entry name" value="WZC_N"/>
    <property type="match status" value="1"/>
</dbReference>
<name>A0A0G9H151_9GAMM</name>
<keyword evidence="6 15" id="KW-0812">Transmembrane</keyword>
<feature type="transmembrane region" description="Helical" evidence="15">
    <location>
        <begin position="28"/>
        <end position="47"/>
    </location>
</feature>
<evidence type="ECO:0000256" key="14">
    <source>
        <dbReference type="SAM" id="Coils"/>
    </source>
</evidence>
<dbReference type="Pfam" id="PF13614">
    <property type="entry name" value="AAA_31"/>
    <property type="match status" value="1"/>
</dbReference>
<dbReference type="PANTHER" id="PTHR32309">
    <property type="entry name" value="TYROSINE-PROTEIN KINASE"/>
    <property type="match status" value="1"/>
</dbReference>
<keyword evidence="8 19" id="KW-0418">Kinase</keyword>
<evidence type="ECO:0000256" key="10">
    <source>
        <dbReference type="ARBA" id="ARBA00022989"/>
    </source>
</evidence>
<feature type="transmembrane region" description="Helical" evidence="15">
    <location>
        <begin position="441"/>
        <end position="461"/>
    </location>
</feature>
<feature type="domain" description="Polysaccharide chain length determinant N-terminal" evidence="16">
    <location>
        <begin position="12"/>
        <end position="104"/>
    </location>
</feature>
<dbReference type="InterPro" id="IPR050445">
    <property type="entry name" value="Bact_polysacc_biosynth/exp"/>
</dbReference>
<protein>
    <submittedName>
        <fullName evidence="19">Tyrosine protein kinase</fullName>
        <ecNumber evidence="19">2.7.10.2</ecNumber>
    </submittedName>
</protein>
<evidence type="ECO:0000256" key="6">
    <source>
        <dbReference type="ARBA" id="ARBA00022692"/>
    </source>
</evidence>
<dbReference type="GO" id="GO:0004715">
    <property type="term" value="F:non-membrane spanning protein tyrosine kinase activity"/>
    <property type="evidence" value="ECO:0007669"/>
    <property type="project" value="UniProtKB-EC"/>
</dbReference>
<keyword evidence="9" id="KW-0067">ATP-binding</keyword>
<evidence type="ECO:0000313" key="20">
    <source>
        <dbReference type="Proteomes" id="UP000035481"/>
    </source>
</evidence>
<dbReference type="FunFam" id="3.40.50.300:FF:000527">
    <property type="entry name" value="Tyrosine-protein kinase etk"/>
    <property type="match status" value="1"/>
</dbReference>
<evidence type="ECO:0000259" key="17">
    <source>
        <dbReference type="Pfam" id="PF13614"/>
    </source>
</evidence>
<accession>A0A0G9H151</accession>
<dbReference type="Pfam" id="PF13807">
    <property type="entry name" value="GNVR"/>
    <property type="match status" value="1"/>
</dbReference>
<dbReference type="OrthoDB" id="9775724at2"/>
<dbReference type="RefSeq" id="WP_046972176.1">
    <property type="nucleotide sequence ID" value="NZ_JPLA01000030.1"/>
</dbReference>
<gene>
    <name evidence="19" type="ORF">Y882_12345</name>
</gene>
<keyword evidence="5 19" id="KW-0808">Transferase</keyword>
<keyword evidence="11 15" id="KW-0472">Membrane</keyword>
<dbReference type="Pfam" id="PF02706">
    <property type="entry name" value="Wzz"/>
    <property type="match status" value="1"/>
</dbReference>
<keyword evidence="10 15" id="KW-1133">Transmembrane helix</keyword>
<dbReference type="NCBIfam" id="TIGR01007">
    <property type="entry name" value="eps_fam"/>
    <property type="match status" value="1"/>
</dbReference>
<dbReference type="InterPro" id="IPR003856">
    <property type="entry name" value="LPS_length_determ_N"/>
</dbReference>
<evidence type="ECO:0000259" key="16">
    <source>
        <dbReference type="Pfam" id="PF02706"/>
    </source>
</evidence>
<evidence type="ECO:0000256" key="13">
    <source>
        <dbReference type="ARBA" id="ARBA00053015"/>
    </source>
</evidence>
<dbReference type="PATRIC" id="fig|1440762.4.peg.2110"/>
<evidence type="ECO:0000256" key="9">
    <source>
        <dbReference type="ARBA" id="ARBA00022840"/>
    </source>
</evidence>
<proteinExistence type="inferred from homology"/>
<dbReference type="Gene3D" id="3.40.50.300">
    <property type="entry name" value="P-loop containing nucleotide triphosphate hydrolases"/>
    <property type="match status" value="1"/>
</dbReference>
<evidence type="ECO:0000313" key="19">
    <source>
        <dbReference type="EMBL" id="KLD63196.1"/>
    </source>
</evidence>
<sequence length="733" mass="79249">MTASQTTAPQDDEIDLRELLGTLLDHKWLIGIVTGVFFVLSVGYAVLGTPIYEADAMVQVEQKVPDLPGLSAITQTLGASSSEATTEIALITSRSVIGKAVDELNLQVEVAPYHFPIFGGWMARHYVPDQPTDVASPLMGFSRYDWGGSRLDIFQLKVPASLEEKKLVLIAGEHGSYTLYSSGDVMLTGQVGNVATGHGFTMQVRELRANPGTHFAVVHHTALAVVNQLQLDINATEQGKDSGIIQLMYDHEDPVLAAQLLDHVSQAYVKQNVERNSAEAANSLKFVREQLPRIRQDLDKAQSALNAFQTKAHSVDITLQTKGLLDQVVAIETSIQQLRMQQADMERRFTAEHPAYKALLEQIAQLQGQKNGIDKQVGGLPDTQQELLRLTRDVEVLNATYTGLLNQAQQLDIARAGTVGNVRVIDPAAVDISKPAKPKKALVALGGTFLGGFLAVAFVLVRQMLSRGVEDPSAIEQLGLSVYASVPSSVAEKQSFLQGRRGRGDGKQKLLAVNAPADLAVEALRSLRTSLHFARIEAKNNILMISGASPGAGKTFISSNLAAVIAKGGQRVLLIDGDMRKGALHTVIGGRPDKGLSELIAGQLSLDDAVRTVGDVEGLHFISRGKAPPNPSELLMHARFADLLETLKPKYDLVIIDTPPILAVTDAAIMGHHVGTSLLVIRFGLNQAREIALAKQRFEQNGVQIKGAVFNAVERRSTGYYSYGYYEYSSSPA</sequence>
<evidence type="ECO:0000256" key="7">
    <source>
        <dbReference type="ARBA" id="ARBA00022741"/>
    </source>
</evidence>
<evidence type="ECO:0000256" key="1">
    <source>
        <dbReference type="ARBA" id="ARBA00004429"/>
    </source>
</evidence>
<feature type="domain" description="Tyrosine-protein kinase G-rich" evidence="18">
    <location>
        <begin position="382"/>
        <end position="464"/>
    </location>
</feature>
<feature type="domain" description="AAA" evidence="17">
    <location>
        <begin position="544"/>
        <end position="668"/>
    </location>
</feature>
<evidence type="ECO:0000256" key="5">
    <source>
        <dbReference type="ARBA" id="ARBA00022679"/>
    </source>
</evidence>
<dbReference type="GO" id="GO:0042802">
    <property type="term" value="F:identical protein binding"/>
    <property type="evidence" value="ECO:0007669"/>
    <property type="project" value="UniProtKB-ARBA"/>
</dbReference>
<dbReference type="CDD" id="cd05387">
    <property type="entry name" value="BY-kinase"/>
    <property type="match status" value="1"/>
</dbReference>
<keyword evidence="12" id="KW-0829">Tyrosine-protein kinase</keyword>
<evidence type="ECO:0000256" key="15">
    <source>
        <dbReference type="SAM" id="Phobius"/>
    </source>
</evidence>
<keyword evidence="4" id="KW-0997">Cell inner membrane</keyword>
<dbReference type="AlphaFoldDB" id="A0A0G9H151"/>
<dbReference type="InterPro" id="IPR032807">
    <property type="entry name" value="GNVR"/>
</dbReference>
<evidence type="ECO:0000256" key="2">
    <source>
        <dbReference type="ARBA" id="ARBA00008883"/>
    </source>
</evidence>
<dbReference type="STRING" id="1440762.Y882_12345"/>
<comment type="catalytic activity">
    <reaction evidence="13">
        <text>L-tyrosyl-[protein] + ATP = O-phospho-L-tyrosyl-[protein] + ADP + H(+)</text>
        <dbReference type="Rhea" id="RHEA:10596"/>
        <dbReference type="Rhea" id="RHEA-COMP:10136"/>
        <dbReference type="Rhea" id="RHEA-COMP:20101"/>
        <dbReference type="ChEBI" id="CHEBI:15378"/>
        <dbReference type="ChEBI" id="CHEBI:30616"/>
        <dbReference type="ChEBI" id="CHEBI:46858"/>
        <dbReference type="ChEBI" id="CHEBI:61978"/>
        <dbReference type="ChEBI" id="CHEBI:456216"/>
    </reaction>
</comment>
<evidence type="ECO:0000256" key="11">
    <source>
        <dbReference type="ARBA" id="ARBA00023136"/>
    </source>
</evidence>
<dbReference type="InterPro" id="IPR005702">
    <property type="entry name" value="Wzc-like_C"/>
</dbReference>
<organism evidence="19 20">
    <name type="scientific">Dyella japonica DSM 16301</name>
    <dbReference type="NCBI Taxonomy" id="1440762"/>
    <lineage>
        <taxon>Bacteria</taxon>
        <taxon>Pseudomonadati</taxon>
        <taxon>Pseudomonadota</taxon>
        <taxon>Gammaproteobacteria</taxon>
        <taxon>Lysobacterales</taxon>
        <taxon>Rhodanobacteraceae</taxon>
        <taxon>Dyella</taxon>
    </lineage>
</organism>
<dbReference type="GO" id="GO:0005524">
    <property type="term" value="F:ATP binding"/>
    <property type="evidence" value="ECO:0007669"/>
    <property type="project" value="UniProtKB-KW"/>
</dbReference>
<dbReference type="GO" id="GO:0005886">
    <property type="term" value="C:plasma membrane"/>
    <property type="evidence" value="ECO:0007669"/>
    <property type="project" value="UniProtKB-SubCell"/>
</dbReference>
<dbReference type="EC" id="2.7.10.2" evidence="19"/>
<dbReference type="InterPro" id="IPR027417">
    <property type="entry name" value="P-loop_NTPase"/>
</dbReference>
<keyword evidence="3" id="KW-1003">Cell membrane</keyword>
<dbReference type="EMBL" id="JPLA01000030">
    <property type="protein sequence ID" value="KLD63196.1"/>
    <property type="molecule type" value="Genomic_DNA"/>
</dbReference>
<evidence type="ECO:0000256" key="4">
    <source>
        <dbReference type="ARBA" id="ARBA00022519"/>
    </source>
</evidence>
<evidence type="ECO:0000256" key="12">
    <source>
        <dbReference type="ARBA" id="ARBA00023137"/>
    </source>
</evidence>
<dbReference type="InterPro" id="IPR025669">
    <property type="entry name" value="AAA_dom"/>
</dbReference>
<keyword evidence="7" id="KW-0547">Nucleotide-binding</keyword>